<evidence type="ECO:0000256" key="5">
    <source>
        <dbReference type="ARBA" id="ARBA00023136"/>
    </source>
</evidence>
<dbReference type="InterPro" id="IPR008952">
    <property type="entry name" value="Tetraspanin_EC2_sf"/>
</dbReference>
<evidence type="ECO:0000313" key="8">
    <source>
        <dbReference type="Proteomes" id="UP000265180"/>
    </source>
</evidence>
<evidence type="ECO:0000256" key="3">
    <source>
        <dbReference type="ARBA" id="ARBA00022692"/>
    </source>
</evidence>
<sequence>MLLQCGEEQKSAKMCCSGFLKVMMFIFNGGIFLAGAGCLGMGIWLKVDSGSLLGLLEGIEDGDGLDQLVHVAYVLIGVGAALVIIGFLGCCGAVKESRCMLLTFFCIVLVIFIVEVAGAIVLFAFDGLADKILDNVENEVRSKLQTEFGRDESLTSVWDSTMEQFKCCGYRNYTDFTGSPFNVASGDYPSPCCGKSSDSFCSLNEVETSDIPGCFEKLKEFLEENALIVAGVALGIAALEIAAMVVSMILYKKAGKRD</sequence>
<dbReference type="Gene3D" id="1.10.1450.10">
    <property type="entry name" value="Tetraspanin"/>
    <property type="match status" value="1"/>
</dbReference>
<dbReference type="Pfam" id="PF00335">
    <property type="entry name" value="Tetraspanin"/>
    <property type="match status" value="1"/>
</dbReference>
<evidence type="ECO:0000256" key="4">
    <source>
        <dbReference type="ARBA" id="ARBA00022989"/>
    </source>
</evidence>
<dbReference type="GO" id="GO:0016020">
    <property type="term" value="C:membrane"/>
    <property type="evidence" value="ECO:0007669"/>
    <property type="project" value="UniProtKB-SubCell"/>
</dbReference>
<evidence type="ECO:0000313" key="7">
    <source>
        <dbReference type="Ensembl" id="ENSORLP00020009273.1"/>
    </source>
</evidence>
<dbReference type="PIRSF" id="PIRSF002419">
    <property type="entry name" value="Tetraspanin"/>
    <property type="match status" value="1"/>
</dbReference>
<reference evidence="7" key="3">
    <citation type="submission" date="2025-08" db="UniProtKB">
        <authorList>
            <consortium name="Ensembl"/>
        </authorList>
    </citation>
    <scope>IDENTIFICATION</scope>
    <source>
        <strain evidence="7">HNI</strain>
    </source>
</reference>
<organism evidence="7 8">
    <name type="scientific">Oryzias latipes</name>
    <name type="common">Japanese rice fish</name>
    <name type="synonym">Japanese killifish</name>
    <dbReference type="NCBI Taxonomy" id="8090"/>
    <lineage>
        <taxon>Eukaryota</taxon>
        <taxon>Metazoa</taxon>
        <taxon>Chordata</taxon>
        <taxon>Craniata</taxon>
        <taxon>Vertebrata</taxon>
        <taxon>Euteleostomi</taxon>
        <taxon>Actinopterygii</taxon>
        <taxon>Neopterygii</taxon>
        <taxon>Teleostei</taxon>
        <taxon>Neoteleostei</taxon>
        <taxon>Acanthomorphata</taxon>
        <taxon>Ovalentaria</taxon>
        <taxon>Atherinomorphae</taxon>
        <taxon>Beloniformes</taxon>
        <taxon>Adrianichthyidae</taxon>
        <taxon>Oryziinae</taxon>
        <taxon>Oryzias</taxon>
    </lineage>
</organism>
<reference evidence="7 8" key="2">
    <citation type="submission" date="2017-04" db="EMBL/GenBank/DDBJ databases">
        <title>CpG methylation of centromeres and impact of large insertions on vertebrate speciation.</title>
        <authorList>
            <person name="Ichikawa K."/>
            <person name="Yoshimura J."/>
            <person name="Morishita S."/>
        </authorList>
    </citation>
    <scope>NUCLEOTIDE SEQUENCE</scope>
    <source>
        <strain evidence="7 8">HNI</strain>
    </source>
</reference>
<dbReference type="AlphaFoldDB" id="A0A3P9KL72"/>
<feature type="transmembrane region" description="Helical" evidence="6">
    <location>
        <begin position="20"/>
        <end position="45"/>
    </location>
</feature>
<dbReference type="CDD" id="cd03156">
    <property type="entry name" value="uroplakin_I_like_LEL"/>
    <property type="match status" value="1"/>
</dbReference>
<comment type="subcellular location">
    <subcellularLocation>
        <location evidence="1 6">Membrane</location>
        <topology evidence="1 6">Multi-pass membrane protein</topology>
    </subcellularLocation>
</comment>
<proteinExistence type="inferred from homology"/>
<keyword evidence="4 6" id="KW-1133">Transmembrane helix</keyword>
<evidence type="ECO:0000256" key="1">
    <source>
        <dbReference type="ARBA" id="ARBA00004141"/>
    </source>
</evidence>
<dbReference type="Proteomes" id="UP000265180">
    <property type="component" value="Chromosome 1"/>
</dbReference>
<protein>
    <recommendedName>
        <fullName evidence="6">Tetraspanin</fullName>
    </recommendedName>
</protein>
<name>A0A3P9KL72_ORYLA</name>
<dbReference type="PANTHER" id="PTHR19282">
    <property type="entry name" value="TETRASPANIN"/>
    <property type="match status" value="1"/>
</dbReference>
<keyword evidence="3 6" id="KW-0812">Transmembrane</keyword>
<dbReference type="PANTHER" id="PTHR19282:SF561">
    <property type="entry name" value="TETRASPANIN"/>
    <property type="match status" value="1"/>
</dbReference>
<evidence type="ECO:0000256" key="2">
    <source>
        <dbReference type="ARBA" id="ARBA00006840"/>
    </source>
</evidence>
<dbReference type="PROSITE" id="PS00421">
    <property type="entry name" value="TM4_1"/>
    <property type="match status" value="1"/>
</dbReference>
<keyword evidence="5 6" id="KW-0472">Membrane</keyword>
<dbReference type="InterPro" id="IPR018503">
    <property type="entry name" value="Tetraspanin_CS"/>
</dbReference>
<reference evidence="7" key="4">
    <citation type="submission" date="2025-09" db="UniProtKB">
        <authorList>
            <consortium name="Ensembl"/>
        </authorList>
    </citation>
    <scope>IDENTIFICATION</scope>
    <source>
        <strain evidence="7">HNI</strain>
    </source>
</reference>
<dbReference type="InterPro" id="IPR000301">
    <property type="entry name" value="Tetraspanin_animals"/>
</dbReference>
<dbReference type="SUPFAM" id="SSF48652">
    <property type="entry name" value="Tetraspanin"/>
    <property type="match status" value="1"/>
</dbReference>
<comment type="similarity">
    <text evidence="2 6">Belongs to the tetraspanin (TM4SF) family.</text>
</comment>
<reference key="1">
    <citation type="journal article" date="2007" name="Nature">
        <title>The medaka draft genome and insights into vertebrate genome evolution.</title>
        <authorList>
            <person name="Kasahara M."/>
            <person name="Naruse K."/>
            <person name="Sasaki S."/>
            <person name="Nakatani Y."/>
            <person name="Qu W."/>
            <person name="Ahsan B."/>
            <person name="Yamada T."/>
            <person name="Nagayasu Y."/>
            <person name="Doi K."/>
            <person name="Kasai Y."/>
            <person name="Jindo T."/>
            <person name="Kobayashi D."/>
            <person name="Shimada A."/>
            <person name="Toyoda A."/>
            <person name="Kuroki Y."/>
            <person name="Fujiyama A."/>
            <person name="Sasaki T."/>
            <person name="Shimizu A."/>
            <person name="Asakawa S."/>
            <person name="Shimizu N."/>
            <person name="Hashimoto S."/>
            <person name="Yang J."/>
            <person name="Lee Y."/>
            <person name="Matsushima K."/>
            <person name="Sugano S."/>
            <person name="Sakaizumi M."/>
            <person name="Narita T."/>
            <person name="Ohishi K."/>
            <person name="Haga S."/>
            <person name="Ohta F."/>
            <person name="Nomoto H."/>
            <person name="Nogata K."/>
            <person name="Morishita T."/>
            <person name="Endo T."/>
            <person name="Shin-I T."/>
            <person name="Takeda H."/>
            <person name="Morishita S."/>
            <person name="Kohara Y."/>
        </authorList>
    </citation>
    <scope>NUCLEOTIDE SEQUENCE [LARGE SCALE GENOMIC DNA]</scope>
    <source>
        <strain>Hd-rR</strain>
    </source>
</reference>
<dbReference type="Ensembl" id="ENSORLT00020015609.1">
    <property type="protein sequence ID" value="ENSORLP00020009273.1"/>
    <property type="gene ID" value="ENSORLG00020010168.1"/>
</dbReference>
<dbReference type="PRINTS" id="PR00259">
    <property type="entry name" value="TMFOUR"/>
</dbReference>
<feature type="transmembrane region" description="Helical" evidence="6">
    <location>
        <begin position="226"/>
        <end position="251"/>
    </location>
</feature>
<feature type="transmembrane region" description="Helical" evidence="6">
    <location>
        <begin position="101"/>
        <end position="125"/>
    </location>
</feature>
<evidence type="ECO:0000256" key="6">
    <source>
        <dbReference type="RuleBase" id="RU361218"/>
    </source>
</evidence>
<accession>A0A3P9KL72</accession>
<feature type="transmembrane region" description="Helical" evidence="6">
    <location>
        <begin position="71"/>
        <end position="94"/>
    </location>
</feature>
<dbReference type="InterPro" id="IPR018499">
    <property type="entry name" value="Tetraspanin/Peripherin"/>
</dbReference>